<evidence type="ECO:0000256" key="4">
    <source>
        <dbReference type="ARBA" id="ARBA00022679"/>
    </source>
</evidence>
<evidence type="ECO:0000256" key="1">
    <source>
        <dbReference type="ARBA" id="ARBA00003907"/>
    </source>
</evidence>
<comment type="caution">
    <text evidence="7">The sequence shown here is derived from an EMBL/GenBank/DDBJ whole genome shotgun (WGS) entry which is preliminary data.</text>
</comment>
<dbReference type="PANTHER" id="PTHR43619">
    <property type="entry name" value="S-ADENOSYL-L-METHIONINE-DEPENDENT METHYLTRANSFERASE YKTD-RELATED"/>
    <property type="match status" value="1"/>
</dbReference>
<organism evidence="7 8">
    <name type="scientific">Nonomuraea marmarensis</name>
    <dbReference type="NCBI Taxonomy" id="3351344"/>
    <lineage>
        <taxon>Bacteria</taxon>
        <taxon>Bacillati</taxon>
        <taxon>Actinomycetota</taxon>
        <taxon>Actinomycetes</taxon>
        <taxon>Streptosporangiales</taxon>
        <taxon>Streptosporangiaceae</taxon>
        <taxon>Nonomuraea</taxon>
    </lineage>
</organism>
<dbReference type="Gene3D" id="3.40.50.150">
    <property type="entry name" value="Vaccinia Virus protein VP39"/>
    <property type="match status" value="1"/>
</dbReference>
<dbReference type="PANTHER" id="PTHR43619:SF2">
    <property type="entry name" value="S-ADENOSYL-L-METHIONINE-DEPENDENT METHYLTRANSFERASES SUPERFAMILY PROTEIN"/>
    <property type="match status" value="1"/>
</dbReference>
<dbReference type="NCBIfam" id="TIGR00027">
    <property type="entry name" value="mthyl_TIGR00027"/>
    <property type="match status" value="1"/>
</dbReference>
<evidence type="ECO:0000313" key="8">
    <source>
        <dbReference type="Proteomes" id="UP001603978"/>
    </source>
</evidence>
<evidence type="ECO:0000313" key="7">
    <source>
        <dbReference type="EMBL" id="MFG1703726.1"/>
    </source>
</evidence>
<sequence length="281" mass="30231">MQEEQPSQTAIMAAAARAAHLEVDQPPFIFRDTLAAPLLGDLAGELIGYHREHGDHVVLAGTRAQVAARSHYTEHRLTGAGPAQYVLLGAGLDTFAYRTGMTGVRAFEVDHPATQEWKRGLLAAAGLTPTADLAFAPVDFESDDLMTALRGAGFDESRPALVSWLGVAMYLTRDAVAATFATLSRLAPGSELVMEYALPPELRDERGHEYAAFALPAAADRGEPWLTCFTPEGLSALLEKHGLAVAEHVRQADIDPSLWRRSDALRPADLCRLTRAVVPGA</sequence>
<evidence type="ECO:0000256" key="5">
    <source>
        <dbReference type="ARBA" id="ARBA00022691"/>
    </source>
</evidence>
<keyword evidence="4" id="KW-0808">Transferase</keyword>
<evidence type="ECO:0000256" key="6">
    <source>
        <dbReference type="RuleBase" id="RU362030"/>
    </source>
</evidence>
<dbReference type="Pfam" id="PF04072">
    <property type="entry name" value="LCM"/>
    <property type="match status" value="1"/>
</dbReference>
<keyword evidence="5 6" id="KW-0949">S-adenosyl-L-methionine</keyword>
<dbReference type="SUPFAM" id="SSF53335">
    <property type="entry name" value="S-adenosyl-L-methionine-dependent methyltransferases"/>
    <property type="match status" value="1"/>
</dbReference>
<keyword evidence="8" id="KW-1185">Reference proteome</keyword>
<name>A0ABW7A8S7_9ACTN</name>
<dbReference type="RefSeq" id="WP_393164398.1">
    <property type="nucleotide sequence ID" value="NZ_JBICRM010000005.1"/>
</dbReference>
<dbReference type="InterPro" id="IPR007213">
    <property type="entry name" value="Ppm1/Ppm2/Tcmp"/>
</dbReference>
<dbReference type="EMBL" id="JBICRM010000005">
    <property type="protein sequence ID" value="MFG1703726.1"/>
    <property type="molecule type" value="Genomic_DNA"/>
</dbReference>
<keyword evidence="3 6" id="KW-0489">Methyltransferase</keyword>
<reference evidence="7 8" key="1">
    <citation type="submission" date="2024-10" db="EMBL/GenBank/DDBJ databases">
        <authorList>
            <person name="Topkara A.R."/>
            <person name="Saygin H."/>
        </authorList>
    </citation>
    <scope>NUCLEOTIDE SEQUENCE [LARGE SCALE GENOMIC DNA]</scope>
    <source>
        <strain evidence="7 8">M3C6</strain>
    </source>
</reference>
<dbReference type="GO" id="GO:0008168">
    <property type="term" value="F:methyltransferase activity"/>
    <property type="evidence" value="ECO:0007669"/>
    <property type="project" value="UniProtKB-KW"/>
</dbReference>
<evidence type="ECO:0000256" key="3">
    <source>
        <dbReference type="ARBA" id="ARBA00022603"/>
    </source>
</evidence>
<comment type="similarity">
    <text evidence="2 6">Belongs to the UPF0677 family.</text>
</comment>
<dbReference type="InterPro" id="IPR029063">
    <property type="entry name" value="SAM-dependent_MTases_sf"/>
</dbReference>
<dbReference type="EC" id="2.1.1.-" evidence="6"/>
<dbReference type="GO" id="GO:0032259">
    <property type="term" value="P:methylation"/>
    <property type="evidence" value="ECO:0007669"/>
    <property type="project" value="UniProtKB-KW"/>
</dbReference>
<protein>
    <recommendedName>
        <fullName evidence="6">S-adenosyl-L-methionine-dependent methyltransferase</fullName>
        <ecNumber evidence="6">2.1.1.-</ecNumber>
    </recommendedName>
</protein>
<evidence type="ECO:0000256" key="2">
    <source>
        <dbReference type="ARBA" id="ARBA00008138"/>
    </source>
</evidence>
<proteinExistence type="inferred from homology"/>
<comment type="function">
    <text evidence="1 6">Exhibits S-adenosyl-L-methionine-dependent methyltransferase activity.</text>
</comment>
<accession>A0ABW7A8S7</accession>
<dbReference type="InterPro" id="IPR011610">
    <property type="entry name" value="SAM_mthyl_Trfase_ML2640-like"/>
</dbReference>
<dbReference type="Proteomes" id="UP001603978">
    <property type="component" value="Unassembled WGS sequence"/>
</dbReference>
<gene>
    <name evidence="7" type="ORF">ACFLIM_11070</name>
</gene>